<dbReference type="HOGENOM" id="CLU_119113_0_0_1"/>
<dbReference type="Proteomes" id="UP000027195">
    <property type="component" value="Unassembled WGS sequence"/>
</dbReference>
<name>A0A067MD67_BOTB1</name>
<dbReference type="STRING" id="930990.A0A067MD67"/>
<keyword evidence="2" id="KW-1185">Reference proteome</keyword>
<proteinExistence type="predicted"/>
<dbReference type="InParanoid" id="A0A067MD67"/>
<evidence type="ECO:0000313" key="1">
    <source>
        <dbReference type="EMBL" id="KDQ13703.1"/>
    </source>
</evidence>
<evidence type="ECO:0000313" key="2">
    <source>
        <dbReference type="Proteomes" id="UP000027195"/>
    </source>
</evidence>
<gene>
    <name evidence="1" type="ORF">BOTBODRAFT_33404</name>
</gene>
<protein>
    <submittedName>
        <fullName evidence="1">Uncharacterized protein</fullName>
    </submittedName>
</protein>
<reference evidence="2" key="1">
    <citation type="journal article" date="2014" name="Proc. Natl. Acad. Sci. U.S.A.">
        <title>Extensive sampling of basidiomycete genomes demonstrates inadequacy of the white-rot/brown-rot paradigm for wood decay fungi.</title>
        <authorList>
            <person name="Riley R."/>
            <person name="Salamov A.A."/>
            <person name="Brown D.W."/>
            <person name="Nagy L.G."/>
            <person name="Floudas D."/>
            <person name="Held B.W."/>
            <person name="Levasseur A."/>
            <person name="Lombard V."/>
            <person name="Morin E."/>
            <person name="Otillar R."/>
            <person name="Lindquist E.A."/>
            <person name="Sun H."/>
            <person name="LaButti K.M."/>
            <person name="Schmutz J."/>
            <person name="Jabbour D."/>
            <person name="Luo H."/>
            <person name="Baker S.E."/>
            <person name="Pisabarro A.G."/>
            <person name="Walton J.D."/>
            <person name="Blanchette R.A."/>
            <person name="Henrissat B."/>
            <person name="Martin F."/>
            <person name="Cullen D."/>
            <person name="Hibbett D.S."/>
            <person name="Grigoriev I.V."/>
        </authorList>
    </citation>
    <scope>NUCLEOTIDE SEQUENCE [LARGE SCALE GENOMIC DNA]</scope>
    <source>
        <strain evidence="2">FD-172 SS1</strain>
    </source>
</reference>
<dbReference type="AlphaFoldDB" id="A0A067MD67"/>
<sequence>MSSPELSAEPGKSKGAFRPWKLVWVLTAAQSRARERTASSGPPLTHPQLENTYAGKSTQISSRHHFVCQDGVNAARLLHIARDKLLKKVMELGGNAIVAEEWNYNIKKRGIIAKDEHKVSITYSGKMVTSSAADPHQPVALDKAVVEIPGLMTIKSHEIV</sequence>
<organism evidence="1 2">
    <name type="scientific">Botryobasidium botryosum (strain FD-172 SS1)</name>
    <dbReference type="NCBI Taxonomy" id="930990"/>
    <lineage>
        <taxon>Eukaryota</taxon>
        <taxon>Fungi</taxon>
        <taxon>Dikarya</taxon>
        <taxon>Basidiomycota</taxon>
        <taxon>Agaricomycotina</taxon>
        <taxon>Agaricomycetes</taxon>
        <taxon>Cantharellales</taxon>
        <taxon>Botryobasidiaceae</taxon>
        <taxon>Botryobasidium</taxon>
    </lineage>
</organism>
<dbReference type="EMBL" id="KL198042">
    <property type="protein sequence ID" value="KDQ13703.1"/>
    <property type="molecule type" value="Genomic_DNA"/>
</dbReference>
<accession>A0A067MD67</accession>
<dbReference type="OrthoDB" id="3261081at2759"/>